<accession>A0A1H2T586</accession>
<dbReference type="EMBL" id="FNNC01000002">
    <property type="protein sequence ID" value="SDW39032.1"/>
    <property type="molecule type" value="Genomic_DNA"/>
</dbReference>
<dbReference type="PROSITE" id="PS51729">
    <property type="entry name" value="GNAT_YJDJ"/>
    <property type="match status" value="1"/>
</dbReference>
<dbReference type="SUPFAM" id="SSF55729">
    <property type="entry name" value="Acyl-CoA N-acyltransferases (Nat)"/>
    <property type="match status" value="1"/>
</dbReference>
<protein>
    <recommendedName>
        <fullName evidence="1">N-acetyltransferase domain-containing protein</fullName>
    </recommendedName>
</protein>
<dbReference type="CDD" id="cd04301">
    <property type="entry name" value="NAT_SF"/>
    <property type="match status" value="1"/>
</dbReference>
<dbReference type="STRING" id="1122204.SAMN05421781_1250"/>
<evidence type="ECO:0000259" key="1">
    <source>
        <dbReference type="PROSITE" id="PS51729"/>
    </source>
</evidence>
<proteinExistence type="predicted"/>
<dbReference type="Proteomes" id="UP000199488">
    <property type="component" value="Unassembled WGS sequence"/>
</dbReference>
<dbReference type="Pfam" id="PF14542">
    <property type="entry name" value="Acetyltransf_CG"/>
    <property type="match status" value="1"/>
</dbReference>
<organism evidence="2 3">
    <name type="scientific">Marinococcus luteus</name>
    <dbReference type="NCBI Taxonomy" id="1122204"/>
    <lineage>
        <taxon>Bacteria</taxon>
        <taxon>Bacillati</taxon>
        <taxon>Bacillota</taxon>
        <taxon>Bacilli</taxon>
        <taxon>Bacillales</taxon>
        <taxon>Bacillaceae</taxon>
        <taxon>Marinococcus</taxon>
    </lineage>
</organism>
<feature type="domain" description="N-acetyltransferase" evidence="1">
    <location>
        <begin position="2"/>
        <end position="89"/>
    </location>
</feature>
<keyword evidence="3" id="KW-1185">Reference proteome</keyword>
<name>A0A1H2T586_9BACI</name>
<evidence type="ECO:0000313" key="3">
    <source>
        <dbReference type="Proteomes" id="UP000199488"/>
    </source>
</evidence>
<sequence>MEIKHYDNRFTAEQDGKVIGDISFFEEGEQSIVIDSTKVIEEEQGNGVGEELVRNVVEKAKGENKTIVPRCPYAEEKIKENDDFKQVLETQ</sequence>
<gene>
    <name evidence="2" type="ORF">SAMN05421781_1250</name>
</gene>
<dbReference type="OrthoDB" id="9793389at2"/>
<dbReference type="Gene3D" id="3.40.630.30">
    <property type="match status" value="1"/>
</dbReference>
<evidence type="ECO:0000313" key="2">
    <source>
        <dbReference type="EMBL" id="SDW39032.1"/>
    </source>
</evidence>
<reference evidence="2 3" key="1">
    <citation type="submission" date="2016-10" db="EMBL/GenBank/DDBJ databases">
        <authorList>
            <person name="de Groot N.N."/>
        </authorList>
    </citation>
    <scope>NUCLEOTIDE SEQUENCE [LARGE SCALE GENOMIC DNA]</scope>
    <source>
        <strain evidence="2 3">DSM 23126</strain>
    </source>
</reference>
<dbReference type="InterPro" id="IPR031165">
    <property type="entry name" value="GNAT_YJDJ"/>
</dbReference>
<dbReference type="AlphaFoldDB" id="A0A1H2T586"/>
<dbReference type="InterPro" id="IPR016181">
    <property type="entry name" value="Acyl_CoA_acyltransferase"/>
</dbReference>
<dbReference type="RefSeq" id="WP_091612553.1">
    <property type="nucleotide sequence ID" value="NZ_FNNC01000002.1"/>
</dbReference>